<keyword evidence="2" id="KW-1185">Reference proteome</keyword>
<proteinExistence type="predicted"/>
<accession>A0A238J4M2</accession>
<gene>
    <name evidence="1" type="ORF">BOA8489_03307</name>
</gene>
<sequence>MRRAILALLGGVFLAACTTTPEDLSVPPVPLGDFRLGHNIAIADNVVLGPFSRELTEQQLETELQNAVAKRLRRYDGDGLYHLGIVMGGLVLAQPGIPVVYAPQSVMILDVSVFDNVTQQRLNPEAKRIQVGEGFRNMVPVLGSGLVREADMQLANLSENAAREIEAWLQENPEWFIPKPERARVPFTLSTPAPPVVTAPQVEATN</sequence>
<reference evidence="1 2" key="1">
    <citation type="submission" date="2017-05" db="EMBL/GenBank/DDBJ databases">
        <authorList>
            <person name="Song R."/>
            <person name="Chenine A.L."/>
            <person name="Ruprecht R.M."/>
        </authorList>
    </citation>
    <scope>NUCLEOTIDE SEQUENCE [LARGE SCALE GENOMIC DNA]</scope>
    <source>
        <strain evidence="1 2">CECT 8489</strain>
    </source>
</reference>
<evidence type="ECO:0008006" key="3">
    <source>
        <dbReference type="Google" id="ProtNLM"/>
    </source>
</evidence>
<dbReference type="AlphaFoldDB" id="A0A238J4M2"/>
<evidence type="ECO:0000313" key="2">
    <source>
        <dbReference type="Proteomes" id="UP000201838"/>
    </source>
</evidence>
<protein>
    <recommendedName>
        <fullName evidence="3">DUF3313 domain-containing protein</fullName>
    </recommendedName>
</protein>
<dbReference type="PROSITE" id="PS51257">
    <property type="entry name" value="PROKAR_LIPOPROTEIN"/>
    <property type="match status" value="1"/>
</dbReference>
<dbReference type="EMBL" id="FXXQ01000012">
    <property type="protein sequence ID" value="SMX25172.1"/>
    <property type="molecule type" value="Genomic_DNA"/>
</dbReference>
<dbReference type="RefSeq" id="WP_093975369.1">
    <property type="nucleotide sequence ID" value="NZ_FXXQ01000012.1"/>
</dbReference>
<organism evidence="1 2">
    <name type="scientific">Boseongicola aestuarii</name>
    <dbReference type="NCBI Taxonomy" id="1470561"/>
    <lineage>
        <taxon>Bacteria</taxon>
        <taxon>Pseudomonadati</taxon>
        <taxon>Pseudomonadota</taxon>
        <taxon>Alphaproteobacteria</taxon>
        <taxon>Rhodobacterales</taxon>
        <taxon>Paracoccaceae</taxon>
        <taxon>Boseongicola</taxon>
    </lineage>
</organism>
<dbReference type="OrthoDB" id="7834608at2"/>
<evidence type="ECO:0000313" key="1">
    <source>
        <dbReference type="EMBL" id="SMX25172.1"/>
    </source>
</evidence>
<dbReference type="Proteomes" id="UP000201838">
    <property type="component" value="Unassembled WGS sequence"/>
</dbReference>
<name>A0A238J4M2_9RHOB</name>